<evidence type="ECO:0000256" key="1">
    <source>
        <dbReference type="SAM" id="Phobius"/>
    </source>
</evidence>
<evidence type="ECO:0008006" key="4">
    <source>
        <dbReference type="Google" id="ProtNLM"/>
    </source>
</evidence>
<feature type="transmembrane region" description="Helical" evidence="1">
    <location>
        <begin position="12"/>
        <end position="32"/>
    </location>
</feature>
<organism evidence="2 3">
    <name type="scientific">Sphingomonas psychrolutea</name>
    <dbReference type="NCBI Taxonomy" id="1259676"/>
    <lineage>
        <taxon>Bacteria</taxon>
        <taxon>Pseudomonadati</taxon>
        <taxon>Pseudomonadota</taxon>
        <taxon>Alphaproteobacteria</taxon>
        <taxon>Sphingomonadales</taxon>
        <taxon>Sphingomonadaceae</taxon>
        <taxon>Sphingomonas</taxon>
    </lineage>
</organism>
<accession>A0ABQ1G7L1</accession>
<protein>
    <recommendedName>
        <fullName evidence="4">VanZ family protein</fullName>
    </recommendedName>
</protein>
<reference evidence="3" key="1">
    <citation type="journal article" date="2019" name="Int. J. Syst. Evol. Microbiol.">
        <title>The Global Catalogue of Microorganisms (GCM) 10K type strain sequencing project: providing services to taxonomists for standard genome sequencing and annotation.</title>
        <authorList>
            <consortium name="The Broad Institute Genomics Platform"/>
            <consortium name="The Broad Institute Genome Sequencing Center for Infectious Disease"/>
            <person name="Wu L."/>
            <person name="Ma J."/>
        </authorList>
    </citation>
    <scope>NUCLEOTIDE SEQUENCE [LARGE SCALE GENOMIC DNA]</scope>
    <source>
        <strain evidence="3">CGMCC 1.10106</strain>
    </source>
</reference>
<keyword evidence="1" id="KW-1133">Transmembrane helix</keyword>
<gene>
    <name evidence="2" type="ORF">GCM10011395_05790</name>
</gene>
<feature type="transmembrane region" description="Helical" evidence="1">
    <location>
        <begin position="101"/>
        <end position="118"/>
    </location>
</feature>
<keyword evidence="3" id="KW-1185">Reference proteome</keyword>
<name>A0ABQ1G7L1_9SPHN</name>
<evidence type="ECO:0000313" key="3">
    <source>
        <dbReference type="Proteomes" id="UP000618591"/>
    </source>
</evidence>
<dbReference type="EMBL" id="BMDW01000003">
    <property type="protein sequence ID" value="GGA38338.1"/>
    <property type="molecule type" value="Genomic_DNA"/>
</dbReference>
<dbReference type="Proteomes" id="UP000618591">
    <property type="component" value="Unassembled WGS sequence"/>
</dbReference>
<keyword evidence="1" id="KW-0472">Membrane</keyword>
<evidence type="ECO:0000313" key="2">
    <source>
        <dbReference type="EMBL" id="GGA38338.1"/>
    </source>
</evidence>
<keyword evidence="1" id="KW-0812">Transmembrane</keyword>
<sequence length="138" mass="15086">MRPAMPDRSTHTAIFRVSFWLALAFALVMALLPHPPHLPINGLGDKFEHMLAFSTVAILGANGYPRVALPLLGERLSFLGALIEVCQSIPVLHRDCDIRDWLADTVAIIVALLLVRLVRDSRRTRARANGGANDGAGR</sequence>
<proteinExistence type="predicted"/>
<comment type="caution">
    <text evidence="2">The sequence shown here is derived from an EMBL/GenBank/DDBJ whole genome shotgun (WGS) entry which is preliminary data.</text>
</comment>